<dbReference type="Proteomes" id="UP000011021">
    <property type="component" value="Unassembled WGS sequence"/>
</dbReference>
<dbReference type="GO" id="GO:0004077">
    <property type="term" value="F:biotin--[biotin carboxyl-carrier protein] ligase activity"/>
    <property type="evidence" value="ECO:0007669"/>
    <property type="project" value="UniProtKB-EC"/>
</dbReference>
<organism evidence="3 4">
    <name type="scientific">Lautropia mirabilis ATCC 51599</name>
    <dbReference type="NCBI Taxonomy" id="887898"/>
    <lineage>
        <taxon>Bacteria</taxon>
        <taxon>Pseudomonadati</taxon>
        <taxon>Pseudomonadota</taxon>
        <taxon>Betaproteobacteria</taxon>
        <taxon>Burkholderiales</taxon>
        <taxon>Burkholderiaceae</taxon>
        <taxon>Lautropia</taxon>
    </lineage>
</organism>
<dbReference type="PANTHER" id="PTHR12835">
    <property type="entry name" value="BIOTIN PROTEIN LIGASE"/>
    <property type="match status" value="1"/>
</dbReference>
<reference evidence="3 4" key="1">
    <citation type="submission" date="2010-12" db="EMBL/GenBank/DDBJ databases">
        <authorList>
            <person name="Muzny D."/>
            <person name="Qin X."/>
            <person name="Deng J."/>
            <person name="Jiang H."/>
            <person name="Liu Y."/>
            <person name="Qu J."/>
            <person name="Song X.-Z."/>
            <person name="Zhang L."/>
            <person name="Thornton R."/>
            <person name="Coyle M."/>
            <person name="Francisco L."/>
            <person name="Jackson L."/>
            <person name="Javaid M."/>
            <person name="Korchina V."/>
            <person name="Kovar C."/>
            <person name="Mata R."/>
            <person name="Mathew T."/>
            <person name="Ngo R."/>
            <person name="Nguyen L."/>
            <person name="Nguyen N."/>
            <person name="Okwuonu G."/>
            <person name="Ongeri F."/>
            <person name="Pham C."/>
            <person name="Simmons D."/>
            <person name="Wilczek-Boney K."/>
            <person name="Hale W."/>
            <person name="Jakkamsetti A."/>
            <person name="Pham P."/>
            <person name="Ruth R."/>
            <person name="San Lucas F."/>
            <person name="Warren J."/>
            <person name="Zhang J."/>
            <person name="Zhao Z."/>
            <person name="Zhou C."/>
            <person name="Zhu D."/>
            <person name="Lee S."/>
            <person name="Bess C."/>
            <person name="Blankenburg K."/>
            <person name="Forbes L."/>
            <person name="Fu Q."/>
            <person name="Gubbala S."/>
            <person name="Hirani K."/>
            <person name="Jayaseelan J.C."/>
            <person name="Lara F."/>
            <person name="Munidasa M."/>
            <person name="Palculict T."/>
            <person name="Patil S."/>
            <person name="Pu L.-L."/>
            <person name="Saada N."/>
            <person name="Tang L."/>
            <person name="Weissenberger G."/>
            <person name="Zhu Y."/>
            <person name="Hemphill L."/>
            <person name="Shang Y."/>
            <person name="Youmans B."/>
            <person name="Ayvaz T."/>
            <person name="Ross M."/>
            <person name="Santibanez J."/>
            <person name="Aqrawi P."/>
            <person name="Gross S."/>
            <person name="Joshi V."/>
            <person name="Fowler G."/>
            <person name="Nazareth L."/>
            <person name="Reid J."/>
            <person name="Worley K."/>
            <person name="Petrosino J."/>
            <person name="Highlander S."/>
            <person name="Gibbs R."/>
        </authorList>
    </citation>
    <scope>NUCLEOTIDE SEQUENCE [LARGE SCALE GENOMIC DNA]</scope>
    <source>
        <strain evidence="3 4">ATCC 51599</strain>
    </source>
</reference>
<dbReference type="PANTHER" id="PTHR12835:SF5">
    <property type="entry name" value="BIOTIN--PROTEIN LIGASE"/>
    <property type="match status" value="1"/>
</dbReference>
<name>E7RZ91_9BURK</name>
<keyword evidence="4" id="KW-1185">Reference proteome</keyword>
<gene>
    <name evidence="3" type="ORF">HMPREF0551_2005</name>
</gene>
<dbReference type="NCBIfam" id="TIGR00121">
    <property type="entry name" value="birA_ligase"/>
    <property type="match status" value="1"/>
</dbReference>
<comment type="caution">
    <text evidence="3">The sequence shown here is derived from an EMBL/GenBank/DDBJ whole genome shotgun (WGS) entry which is preliminary data.</text>
</comment>
<dbReference type="InterPro" id="IPR004143">
    <property type="entry name" value="BPL_LPL_catalytic"/>
</dbReference>
<protein>
    <submittedName>
        <fullName evidence="3">Biotin--[acetyl-CoA-carboxylase] ligase</fullName>
        <ecNumber evidence="3">6.3.4.15</ecNumber>
    </submittedName>
</protein>
<evidence type="ECO:0000256" key="1">
    <source>
        <dbReference type="ARBA" id="ARBA00022598"/>
    </source>
</evidence>
<evidence type="ECO:0000313" key="3">
    <source>
        <dbReference type="EMBL" id="EFV93890.1"/>
    </source>
</evidence>
<evidence type="ECO:0000259" key="2">
    <source>
        <dbReference type="Pfam" id="PF03099"/>
    </source>
</evidence>
<dbReference type="RefSeq" id="WP_005674374.1">
    <property type="nucleotide sequence ID" value="NZ_CP146288.1"/>
</dbReference>
<evidence type="ECO:0000313" key="4">
    <source>
        <dbReference type="Proteomes" id="UP000011021"/>
    </source>
</evidence>
<dbReference type="Pfam" id="PF03099">
    <property type="entry name" value="BPL_LplA_LipB"/>
    <property type="match status" value="1"/>
</dbReference>
<dbReference type="InterPro" id="IPR045864">
    <property type="entry name" value="aa-tRNA-synth_II/BPL/LPL"/>
</dbReference>
<dbReference type="EMBL" id="AEQP01000022">
    <property type="protein sequence ID" value="EFV93890.1"/>
    <property type="molecule type" value="Genomic_DNA"/>
</dbReference>
<dbReference type="Gene3D" id="2.30.30.100">
    <property type="match status" value="1"/>
</dbReference>
<dbReference type="HOGENOM" id="CLU_051096_4_1_4"/>
<dbReference type="InterPro" id="IPR004408">
    <property type="entry name" value="Biotin_CoA_COase_ligase"/>
</dbReference>
<accession>E7RZ91</accession>
<feature type="domain" description="BPL/LPL catalytic" evidence="2">
    <location>
        <begin position="59"/>
        <end position="165"/>
    </location>
</feature>
<dbReference type="eggNOG" id="COG0340">
    <property type="taxonomic scope" value="Bacteria"/>
</dbReference>
<dbReference type="STRING" id="887898.HMPREF0551_2005"/>
<dbReference type="SUPFAM" id="SSF55681">
    <property type="entry name" value="Class II aaRS and biotin synthetases"/>
    <property type="match status" value="1"/>
</dbReference>
<sequence>MNPVPLPEHSLRPEDYVPGRFEGRLWVEWRDCLDSTNLELMRRPSLPESEHPLSPVWLMAGEQTAGRGRRGKAWKAQPGHALTASLGCELPPDRLADVGAVPLVAGIVIAEYLATLGVDVMVKWPNDLCRVLPGPRRTLAKVGGILCEMRTRSQGSRLVIGCGLNLQALPEGLVTDQPVAALFDTLSGPQSLALALGVGQVLLAGVEQLLAEGFGVFSARWQHVDVLAGRPVRVHHTQGPRDATALGIDAQGALQVCYDDAPGHLAVVTAEQVSIRPRAD</sequence>
<dbReference type="Gene3D" id="3.30.930.10">
    <property type="entry name" value="Bira Bifunctional Protein, Domain 2"/>
    <property type="match status" value="1"/>
</dbReference>
<dbReference type="AlphaFoldDB" id="E7RZ91"/>
<keyword evidence="1 3" id="KW-0436">Ligase</keyword>
<dbReference type="GO" id="GO:0005737">
    <property type="term" value="C:cytoplasm"/>
    <property type="evidence" value="ECO:0007669"/>
    <property type="project" value="TreeGrafter"/>
</dbReference>
<dbReference type="EC" id="6.3.4.15" evidence="3"/>
<proteinExistence type="predicted"/>